<sequence length="142" mass="16096">MRILCSLLAVSIVGMAAYFAFAQDQETPKPLSFESKLLELMKERRATLHQALEYQKAQFLQGTVSLEDMLKTEVALAHADLEIAPTLAARQIVHERLIKQLRQQEEVALAKFKLGKVTHMNVFDAKSARLQAEIDMLKDRSE</sequence>
<feature type="chain" id="PRO_5030818740" description="Periplasmic heavy metal sensor" evidence="1">
    <location>
        <begin position="23"/>
        <end position="142"/>
    </location>
</feature>
<evidence type="ECO:0008006" key="4">
    <source>
        <dbReference type="Google" id="ProtNLM"/>
    </source>
</evidence>
<evidence type="ECO:0000313" key="3">
    <source>
        <dbReference type="Proteomes" id="UP000551616"/>
    </source>
</evidence>
<dbReference type="RefSeq" id="WP_207395541.1">
    <property type="nucleotide sequence ID" value="NZ_JABRWO010000003.1"/>
</dbReference>
<dbReference type="EMBL" id="JABRWO010000003">
    <property type="protein sequence ID" value="MBA2114052.1"/>
    <property type="molecule type" value="Genomic_DNA"/>
</dbReference>
<keyword evidence="1" id="KW-0732">Signal</keyword>
<proteinExistence type="predicted"/>
<protein>
    <recommendedName>
        <fullName evidence="4">Periplasmic heavy metal sensor</fullName>
    </recommendedName>
</protein>
<dbReference type="AlphaFoldDB" id="A0A7V9A685"/>
<comment type="caution">
    <text evidence="2">The sequence shown here is derived from an EMBL/GenBank/DDBJ whole genome shotgun (WGS) entry which is preliminary data.</text>
</comment>
<accession>A0A7V9A685</accession>
<keyword evidence="3" id="KW-1185">Reference proteome</keyword>
<evidence type="ECO:0000256" key="1">
    <source>
        <dbReference type="SAM" id="SignalP"/>
    </source>
</evidence>
<gene>
    <name evidence="2" type="ORF">HOV93_12060</name>
</gene>
<dbReference type="Proteomes" id="UP000551616">
    <property type="component" value="Unassembled WGS sequence"/>
</dbReference>
<organism evidence="2 3">
    <name type="scientific">Bremerella alba</name>
    <dbReference type="NCBI Taxonomy" id="980252"/>
    <lineage>
        <taxon>Bacteria</taxon>
        <taxon>Pseudomonadati</taxon>
        <taxon>Planctomycetota</taxon>
        <taxon>Planctomycetia</taxon>
        <taxon>Pirellulales</taxon>
        <taxon>Pirellulaceae</taxon>
        <taxon>Bremerella</taxon>
    </lineage>
</organism>
<reference evidence="2 3" key="1">
    <citation type="submission" date="2020-05" db="EMBL/GenBank/DDBJ databases">
        <title>Bremerella alba sp. nov., a novel planctomycete isolated from the surface of the macroalga Fucus spiralis.</title>
        <authorList>
            <person name="Godinho O."/>
            <person name="Botelho R."/>
            <person name="Albuquerque L."/>
            <person name="Wiegand S."/>
            <person name="Da Costa M.S."/>
            <person name="Lobo-Da-Cunha A."/>
            <person name="Jogler C."/>
            <person name="Lage O.M."/>
        </authorList>
    </citation>
    <scope>NUCLEOTIDE SEQUENCE [LARGE SCALE GENOMIC DNA]</scope>
    <source>
        <strain evidence="2 3">FF15</strain>
    </source>
</reference>
<name>A0A7V9A685_9BACT</name>
<feature type="signal peptide" evidence="1">
    <location>
        <begin position="1"/>
        <end position="22"/>
    </location>
</feature>
<evidence type="ECO:0000313" key="2">
    <source>
        <dbReference type="EMBL" id="MBA2114052.1"/>
    </source>
</evidence>